<keyword evidence="5 7" id="KW-0378">Hydrolase</keyword>
<evidence type="ECO:0000313" key="10">
    <source>
        <dbReference type="EMBL" id="EFA23321.1"/>
    </source>
</evidence>
<dbReference type="GO" id="GO:0004252">
    <property type="term" value="F:serine-type endopeptidase activity"/>
    <property type="evidence" value="ECO:0007669"/>
    <property type="project" value="InterPro"/>
</dbReference>
<dbReference type="Pfam" id="PF10502">
    <property type="entry name" value="Peptidase_S26"/>
    <property type="match status" value="1"/>
</dbReference>
<evidence type="ECO:0000313" key="11">
    <source>
        <dbReference type="Proteomes" id="UP000003656"/>
    </source>
</evidence>
<dbReference type="CDD" id="cd06530">
    <property type="entry name" value="S26_SPase_I"/>
    <property type="match status" value="1"/>
</dbReference>
<dbReference type="PRINTS" id="PR00727">
    <property type="entry name" value="LEADERPTASE"/>
</dbReference>
<evidence type="ECO:0000256" key="2">
    <source>
        <dbReference type="ARBA" id="ARBA00004401"/>
    </source>
</evidence>
<proteinExistence type="inferred from homology"/>
<evidence type="ECO:0000256" key="6">
    <source>
        <dbReference type="PIRSR" id="PIRSR600223-1"/>
    </source>
</evidence>
<evidence type="ECO:0000256" key="7">
    <source>
        <dbReference type="RuleBase" id="RU362042"/>
    </source>
</evidence>
<keyword evidence="7" id="KW-1133">Transmembrane helix</keyword>
<feature type="compositionally biased region" description="Basic and acidic residues" evidence="8">
    <location>
        <begin position="1"/>
        <end position="10"/>
    </location>
</feature>
<organism evidence="10 11">
    <name type="scientific">Bifidobacterium gallicum DSM 20093 = LMG 11596</name>
    <dbReference type="NCBI Taxonomy" id="561180"/>
    <lineage>
        <taxon>Bacteria</taxon>
        <taxon>Bacillati</taxon>
        <taxon>Actinomycetota</taxon>
        <taxon>Actinomycetes</taxon>
        <taxon>Bifidobacteriales</taxon>
        <taxon>Bifidobacteriaceae</taxon>
        <taxon>Bifidobacterium</taxon>
    </lineage>
</organism>
<feature type="transmembrane region" description="Helical" evidence="7">
    <location>
        <begin position="50"/>
        <end position="74"/>
    </location>
</feature>
<keyword evidence="7" id="KW-0472">Membrane</keyword>
<dbReference type="InterPro" id="IPR000223">
    <property type="entry name" value="Pept_S26A_signal_pept_1"/>
</dbReference>
<gene>
    <name evidence="10" type="primary">lepB</name>
    <name evidence="10" type="ORF">BIFGAL_03438</name>
</gene>
<dbReference type="EC" id="3.4.21.89" evidence="4 7"/>
<dbReference type="GO" id="GO:0006465">
    <property type="term" value="P:signal peptide processing"/>
    <property type="evidence" value="ECO:0007669"/>
    <property type="project" value="InterPro"/>
</dbReference>
<dbReference type="MEROPS" id="S26.025"/>
<comment type="catalytic activity">
    <reaction evidence="1 7">
        <text>Cleavage of hydrophobic, N-terminal signal or leader sequences from secreted and periplasmic proteins.</text>
        <dbReference type="EC" id="3.4.21.89"/>
    </reaction>
</comment>
<protein>
    <recommendedName>
        <fullName evidence="4 7">Signal peptidase I</fullName>
        <ecNumber evidence="4 7">3.4.21.89</ecNumber>
    </recommendedName>
</protein>
<dbReference type="eggNOG" id="COG0681">
    <property type="taxonomic scope" value="Bacteria"/>
</dbReference>
<keyword evidence="7" id="KW-0645">Protease</keyword>
<dbReference type="Proteomes" id="UP000003656">
    <property type="component" value="Unassembled WGS sequence"/>
</dbReference>
<evidence type="ECO:0000256" key="1">
    <source>
        <dbReference type="ARBA" id="ARBA00000677"/>
    </source>
</evidence>
<dbReference type="PANTHER" id="PTHR43390:SF1">
    <property type="entry name" value="CHLOROPLAST PROCESSING PEPTIDASE"/>
    <property type="match status" value="1"/>
</dbReference>
<dbReference type="AlphaFoldDB" id="D1NUB7"/>
<dbReference type="GO" id="GO:0005886">
    <property type="term" value="C:plasma membrane"/>
    <property type="evidence" value="ECO:0007669"/>
    <property type="project" value="UniProtKB-SubCell"/>
</dbReference>
<sequence length="248" mass="27191">MNHKEARQMDPEQQPPYGAQEPHAVAATSEPKPAKSAKKHTDASFGLKDFALWCGIPILIMVLLRVFVFGMYLIPSSSMEDTIMPGDRVITSQLTPRFGKINRGDIVVFKDPSDWLPAEKTTEGTDYLIKRVIGLPGDVVECAGNGAPVTINGVVIDEQSYIKPGVEPSAFAFNVTVTEGHLFVMGDNRANSADSRYHKNDAEKGLVPIADVKGVAFLRYWPLNRIGWLSAHHDVFAHVPEPKTIPSA</sequence>
<evidence type="ECO:0000256" key="5">
    <source>
        <dbReference type="ARBA" id="ARBA00022801"/>
    </source>
</evidence>
<dbReference type="EMBL" id="ABXB03000002">
    <property type="protein sequence ID" value="EFA23321.1"/>
    <property type="molecule type" value="Genomic_DNA"/>
</dbReference>
<dbReference type="NCBIfam" id="TIGR02227">
    <property type="entry name" value="sigpep_I_bact"/>
    <property type="match status" value="1"/>
</dbReference>
<evidence type="ECO:0000259" key="9">
    <source>
        <dbReference type="Pfam" id="PF10502"/>
    </source>
</evidence>
<keyword evidence="7" id="KW-0812">Transmembrane</keyword>
<dbReference type="InterPro" id="IPR019758">
    <property type="entry name" value="Pept_S26A_signal_pept_1_CS"/>
</dbReference>
<accession>D1NUB7</accession>
<dbReference type="GO" id="GO:0009003">
    <property type="term" value="F:signal peptidase activity"/>
    <property type="evidence" value="ECO:0007669"/>
    <property type="project" value="UniProtKB-EC"/>
</dbReference>
<name>D1NUB7_9BIFI</name>
<dbReference type="InterPro" id="IPR036286">
    <property type="entry name" value="LexA/Signal_pep-like_sf"/>
</dbReference>
<feature type="active site" evidence="6">
    <location>
        <position position="78"/>
    </location>
</feature>
<dbReference type="Gene3D" id="2.10.109.10">
    <property type="entry name" value="Umud Fragment, subunit A"/>
    <property type="match status" value="1"/>
</dbReference>
<comment type="subcellular location">
    <subcellularLocation>
        <location evidence="2">Cell membrane</location>
        <topology evidence="2">Single-pass type II membrane protein</topology>
    </subcellularLocation>
    <subcellularLocation>
        <location evidence="7">Membrane</location>
        <topology evidence="7">Single-pass type II membrane protein</topology>
    </subcellularLocation>
</comment>
<comment type="caution">
    <text evidence="10">The sequence shown here is derived from an EMBL/GenBank/DDBJ whole genome shotgun (WGS) entry which is preliminary data.</text>
</comment>
<feature type="region of interest" description="Disordered" evidence="8">
    <location>
        <begin position="1"/>
        <end position="39"/>
    </location>
</feature>
<dbReference type="PROSITE" id="PS00761">
    <property type="entry name" value="SPASE_I_3"/>
    <property type="match status" value="1"/>
</dbReference>
<dbReference type="SUPFAM" id="SSF51306">
    <property type="entry name" value="LexA/Signal peptidase"/>
    <property type="match status" value="1"/>
</dbReference>
<feature type="active site" evidence="6">
    <location>
        <position position="130"/>
    </location>
</feature>
<evidence type="ECO:0000256" key="4">
    <source>
        <dbReference type="ARBA" id="ARBA00013208"/>
    </source>
</evidence>
<evidence type="ECO:0000256" key="3">
    <source>
        <dbReference type="ARBA" id="ARBA00009370"/>
    </source>
</evidence>
<reference evidence="10 11" key="1">
    <citation type="submission" date="2009-11" db="EMBL/GenBank/DDBJ databases">
        <authorList>
            <person name="Weinstock G."/>
            <person name="Sodergren E."/>
            <person name="Clifton S."/>
            <person name="Fulton L."/>
            <person name="Fulton B."/>
            <person name="Courtney L."/>
            <person name="Fronick C."/>
            <person name="Harrison M."/>
            <person name="Strong C."/>
            <person name="Farmer C."/>
            <person name="Delahaunty K."/>
            <person name="Markovic C."/>
            <person name="Hall O."/>
            <person name="Minx P."/>
            <person name="Tomlinson C."/>
            <person name="Mitreva M."/>
            <person name="Nelson J."/>
            <person name="Hou S."/>
            <person name="Wollam A."/>
            <person name="Pepin K.H."/>
            <person name="Johnson M."/>
            <person name="Bhonagiri V."/>
            <person name="Nash W.E."/>
            <person name="Warren W."/>
            <person name="Chinwalla A."/>
            <person name="Mardis E.R."/>
            <person name="Wilson R.K."/>
        </authorList>
    </citation>
    <scope>NUCLEOTIDE SEQUENCE [LARGE SCALE GENOMIC DNA]</scope>
    <source>
        <strain evidence="10 11">DSM 20093</strain>
    </source>
</reference>
<dbReference type="STRING" id="561180.BIFGAL_03438"/>
<evidence type="ECO:0000256" key="8">
    <source>
        <dbReference type="SAM" id="MobiDB-lite"/>
    </source>
</evidence>
<dbReference type="InterPro" id="IPR019533">
    <property type="entry name" value="Peptidase_S26"/>
</dbReference>
<comment type="similarity">
    <text evidence="3 7">Belongs to the peptidase S26 family.</text>
</comment>
<dbReference type="PANTHER" id="PTHR43390">
    <property type="entry name" value="SIGNAL PEPTIDASE I"/>
    <property type="match status" value="1"/>
</dbReference>
<feature type="domain" description="Peptidase S26" evidence="9">
    <location>
        <begin position="48"/>
        <end position="221"/>
    </location>
</feature>